<feature type="transmembrane region" description="Helical" evidence="6">
    <location>
        <begin position="75"/>
        <end position="96"/>
    </location>
</feature>
<keyword evidence="5 6" id="KW-0472">Membrane</keyword>
<evidence type="ECO:0000313" key="8">
    <source>
        <dbReference type="Proteomes" id="UP001161247"/>
    </source>
</evidence>
<dbReference type="PANTHER" id="PTHR11206">
    <property type="entry name" value="MULTIDRUG RESISTANCE PROTEIN"/>
    <property type="match status" value="1"/>
</dbReference>
<feature type="transmembrane region" description="Helical" evidence="6">
    <location>
        <begin position="108"/>
        <end position="129"/>
    </location>
</feature>
<feature type="transmembrane region" description="Helical" evidence="6">
    <location>
        <begin position="362"/>
        <end position="386"/>
    </location>
</feature>
<evidence type="ECO:0000313" key="7">
    <source>
        <dbReference type="EMBL" id="CAI9111108.1"/>
    </source>
</evidence>
<evidence type="ECO:0000256" key="4">
    <source>
        <dbReference type="ARBA" id="ARBA00022989"/>
    </source>
</evidence>
<evidence type="ECO:0000256" key="1">
    <source>
        <dbReference type="ARBA" id="ARBA00004141"/>
    </source>
</evidence>
<evidence type="ECO:0000256" key="5">
    <source>
        <dbReference type="ARBA" id="ARBA00023136"/>
    </source>
</evidence>
<dbReference type="EMBL" id="OX459123">
    <property type="protein sequence ID" value="CAI9111108.1"/>
    <property type="molecule type" value="Genomic_DNA"/>
</dbReference>
<reference evidence="7" key="1">
    <citation type="submission" date="2023-03" db="EMBL/GenBank/DDBJ databases">
        <authorList>
            <person name="Julca I."/>
        </authorList>
    </citation>
    <scope>NUCLEOTIDE SEQUENCE</scope>
</reference>
<evidence type="ECO:0000256" key="3">
    <source>
        <dbReference type="ARBA" id="ARBA00022692"/>
    </source>
</evidence>
<proteinExistence type="inferred from homology"/>
<name>A0AAV1DWI2_OLDCO</name>
<keyword evidence="8" id="KW-1185">Reference proteome</keyword>
<comment type="similarity">
    <text evidence="2">Belongs to the multi antimicrobial extrusion (MATE) (TC 2.A.66.1) family.</text>
</comment>
<feature type="transmembrane region" description="Helical" evidence="6">
    <location>
        <begin position="333"/>
        <end position="355"/>
    </location>
</feature>
<keyword evidence="4 6" id="KW-1133">Transmembrane helix</keyword>
<dbReference type="GO" id="GO:0042910">
    <property type="term" value="F:xenobiotic transmembrane transporter activity"/>
    <property type="evidence" value="ECO:0007669"/>
    <property type="project" value="InterPro"/>
</dbReference>
<evidence type="ECO:0000256" key="6">
    <source>
        <dbReference type="SAM" id="Phobius"/>
    </source>
</evidence>
<dbReference type="GO" id="GO:0016020">
    <property type="term" value="C:membrane"/>
    <property type="evidence" value="ECO:0007669"/>
    <property type="project" value="UniProtKB-SubCell"/>
</dbReference>
<dbReference type="AlphaFoldDB" id="A0AAV1DWI2"/>
<protein>
    <submittedName>
        <fullName evidence="7">OLC1v1011247C1</fullName>
    </submittedName>
</protein>
<evidence type="ECO:0000256" key="2">
    <source>
        <dbReference type="ARBA" id="ARBA00010199"/>
    </source>
</evidence>
<dbReference type="Pfam" id="PF01554">
    <property type="entry name" value="MatE"/>
    <property type="match status" value="2"/>
</dbReference>
<organism evidence="7 8">
    <name type="scientific">Oldenlandia corymbosa var. corymbosa</name>
    <dbReference type="NCBI Taxonomy" id="529605"/>
    <lineage>
        <taxon>Eukaryota</taxon>
        <taxon>Viridiplantae</taxon>
        <taxon>Streptophyta</taxon>
        <taxon>Embryophyta</taxon>
        <taxon>Tracheophyta</taxon>
        <taxon>Spermatophyta</taxon>
        <taxon>Magnoliopsida</taxon>
        <taxon>eudicotyledons</taxon>
        <taxon>Gunneridae</taxon>
        <taxon>Pentapetalae</taxon>
        <taxon>asterids</taxon>
        <taxon>lamiids</taxon>
        <taxon>Gentianales</taxon>
        <taxon>Rubiaceae</taxon>
        <taxon>Rubioideae</taxon>
        <taxon>Spermacoceae</taxon>
        <taxon>Hedyotis-Oldenlandia complex</taxon>
        <taxon>Oldenlandia</taxon>
    </lineage>
</organism>
<dbReference type="GO" id="GO:1990961">
    <property type="term" value="P:xenobiotic detoxification by transmembrane export across the plasma membrane"/>
    <property type="evidence" value="ECO:0007669"/>
    <property type="project" value="InterPro"/>
</dbReference>
<dbReference type="Proteomes" id="UP001161247">
    <property type="component" value="Chromosome 6"/>
</dbReference>
<dbReference type="CDD" id="cd13132">
    <property type="entry name" value="MATE_eukaryotic"/>
    <property type="match status" value="1"/>
</dbReference>
<sequence>MLHRVSSYTMFVMTTASAGHLSDTELAAMSLATNVILGFDFNLLLGMSSALETLCGQAFGAKNYRMLGIYLQRSWIILFVCCVAISPLLYFTTPLLKLLGQSPQVAELAGTVALSFIPLHFSFAFQFPLQRFLQSQLKNSVIAWATLVALIVHLFVNWFVLFKLKLGLVAISLALGFSWWVVVFVLLGYSLSGTCPHSWTGFSWEAFSGLWQFLKLSVSSGVMICLENWYYQILVVFAARVGNSVAFDALSICMTINGWENMIPVGFFIGTGVRVANELGAGNGRKAKFATIVSVTQSILISIVFWFMIIFFHNEIALVFTSSEPVLKEVSKLSVFLACTILLGSVQPVLSGVAVGSGWQSYVAYINLGCYYLVGVPFGVLMGWVFKQGVLRIIRLNPFQTLILAIIVIRCDWDKEALKAGMHIEKWGNISPAGSLI</sequence>
<feature type="transmembrane region" description="Helical" evidence="6">
    <location>
        <begin position="166"/>
        <end position="189"/>
    </location>
</feature>
<accession>A0AAV1DWI2</accession>
<gene>
    <name evidence="7" type="ORF">OLC1_LOCUS18608</name>
</gene>
<comment type="subcellular location">
    <subcellularLocation>
        <location evidence="1">Membrane</location>
        <topology evidence="1">Multi-pass membrane protein</topology>
    </subcellularLocation>
</comment>
<dbReference type="InterPro" id="IPR002528">
    <property type="entry name" value="MATE_fam"/>
</dbReference>
<dbReference type="InterPro" id="IPR045069">
    <property type="entry name" value="MATE_euk"/>
</dbReference>
<dbReference type="NCBIfam" id="TIGR00797">
    <property type="entry name" value="matE"/>
    <property type="match status" value="1"/>
</dbReference>
<feature type="transmembrane region" description="Helical" evidence="6">
    <location>
        <begin position="289"/>
        <end position="313"/>
    </location>
</feature>
<keyword evidence="3 6" id="KW-0812">Transmembrane</keyword>
<dbReference type="GO" id="GO:0015297">
    <property type="term" value="F:antiporter activity"/>
    <property type="evidence" value="ECO:0007669"/>
    <property type="project" value="InterPro"/>
</dbReference>
<feature type="transmembrane region" description="Helical" evidence="6">
    <location>
        <begin position="141"/>
        <end position="160"/>
    </location>
</feature>